<dbReference type="PANTHER" id="PTHR10621">
    <property type="entry name" value="UV EXCISION REPAIR PROTEIN RAD23"/>
    <property type="match status" value="1"/>
</dbReference>
<dbReference type="CDD" id="cd14281">
    <property type="entry name" value="UBA2_Rad23_like"/>
    <property type="match status" value="1"/>
</dbReference>
<reference evidence="5" key="2">
    <citation type="journal article" date="2007" name="Science">
        <title>Draft genome sequence of the sexually transmitted pathogen Trichomonas vaginalis.</title>
        <authorList>
            <person name="Carlton J.M."/>
            <person name="Hirt R.P."/>
            <person name="Silva J.C."/>
            <person name="Delcher A.L."/>
            <person name="Schatz M."/>
            <person name="Zhao Q."/>
            <person name="Wortman J.R."/>
            <person name="Bidwell S.L."/>
            <person name="Alsmark U.C.M."/>
            <person name="Besteiro S."/>
            <person name="Sicheritz-Ponten T."/>
            <person name="Noel C.J."/>
            <person name="Dacks J.B."/>
            <person name="Foster P.G."/>
            <person name="Simillion C."/>
            <person name="Van de Peer Y."/>
            <person name="Miranda-Saavedra D."/>
            <person name="Barton G.J."/>
            <person name="Westrop G.D."/>
            <person name="Mueller S."/>
            <person name="Dessi D."/>
            <person name="Fiori P.L."/>
            <person name="Ren Q."/>
            <person name="Paulsen I."/>
            <person name="Zhang H."/>
            <person name="Bastida-Corcuera F.D."/>
            <person name="Simoes-Barbosa A."/>
            <person name="Brown M.T."/>
            <person name="Hayes R.D."/>
            <person name="Mukherjee M."/>
            <person name="Okumura C.Y."/>
            <person name="Schneider R."/>
            <person name="Smith A.J."/>
            <person name="Vanacova S."/>
            <person name="Villalvazo M."/>
            <person name="Haas B.J."/>
            <person name="Pertea M."/>
            <person name="Feldblyum T.V."/>
            <person name="Utterback T.R."/>
            <person name="Shu C.L."/>
            <person name="Osoegawa K."/>
            <person name="de Jong P.J."/>
            <person name="Hrdy I."/>
            <person name="Horvathova L."/>
            <person name="Zubacova Z."/>
            <person name="Dolezal P."/>
            <person name="Malik S.B."/>
            <person name="Logsdon J.M. Jr."/>
            <person name="Henze K."/>
            <person name="Gupta A."/>
            <person name="Wang C.C."/>
            <person name="Dunne R.L."/>
            <person name="Upcroft J.A."/>
            <person name="Upcroft P."/>
            <person name="White O."/>
            <person name="Salzberg S.L."/>
            <person name="Tang P."/>
            <person name="Chiu C.-H."/>
            <person name="Lee Y.-S."/>
            <person name="Embley T.M."/>
            <person name="Coombs G.H."/>
            <person name="Mottram J.C."/>
            <person name="Tachezy J."/>
            <person name="Fraser-Liggett C.M."/>
            <person name="Johnson P.J."/>
        </authorList>
    </citation>
    <scope>NUCLEOTIDE SEQUENCE [LARGE SCALE GENOMIC DNA]</scope>
    <source>
        <strain evidence="5">G3</strain>
    </source>
</reference>
<keyword evidence="6" id="KW-1185">Reference proteome</keyword>
<dbReference type="GO" id="GO:0043130">
    <property type="term" value="F:ubiquitin binding"/>
    <property type="evidence" value="ECO:0000318"/>
    <property type="project" value="GO_Central"/>
</dbReference>
<dbReference type="Proteomes" id="UP000001542">
    <property type="component" value="Unassembled WGS sequence"/>
</dbReference>
<dbReference type="Gene3D" id="3.10.20.90">
    <property type="entry name" value="Phosphatidylinositol 3-kinase Catalytic Subunit, Chain A, domain 1"/>
    <property type="match status" value="1"/>
</dbReference>
<dbReference type="GO" id="GO:0005829">
    <property type="term" value="C:cytosol"/>
    <property type="evidence" value="ECO:0000318"/>
    <property type="project" value="GO_Central"/>
</dbReference>
<dbReference type="PANTHER" id="PTHR10621:SF0">
    <property type="entry name" value="UV EXCISION REPAIR PROTEIN RAD23"/>
    <property type="match status" value="1"/>
</dbReference>
<feature type="domain" description="UBA" evidence="3">
    <location>
        <begin position="210"/>
        <end position="250"/>
    </location>
</feature>
<keyword evidence="1" id="KW-0963">Cytoplasm</keyword>
<dbReference type="Pfam" id="PF02845">
    <property type="entry name" value="CUE"/>
    <property type="match status" value="1"/>
</dbReference>
<gene>
    <name evidence="5" type="ORF">TVAG_434630</name>
</gene>
<dbReference type="PROSITE" id="PS50030">
    <property type="entry name" value="UBA"/>
    <property type="match status" value="1"/>
</dbReference>
<dbReference type="AlphaFoldDB" id="A2DSP6"/>
<accession>A2DSP6</accession>
<feature type="compositionally biased region" description="Polar residues" evidence="2">
    <location>
        <begin position="74"/>
        <end position="89"/>
    </location>
</feature>
<dbReference type="InterPro" id="IPR003892">
    <property type="entry name" value="CUE"/>
</dbReference>
<dbReference type="GO" id="GO:0031593">
    <property type="term" value="F:polyubiquitin modification-dependent protein binding"/>
    <property type="evidence" value="ECO:0000318"/>
    <property type="project" value="GO_Central"/>
</dbReference>
<evidence type="ECO:0000313" key="5">
    <source>
        <dbReference type="EMBL" id="EAY16626.1"/>
    </source>
</evidence>
<feature type="compositionally biased region" description="Low complexity" evidence="2">
    <location>
        <begin position="91"/>
        <end position="112"/>
    </location>
</feature>
<dbReference type="Gene3D" id="1.10.8.10">
    <property type="entry name" value="DNA helicase RuvA subunit, C-terminal domain"/>
    <property type="match status" value="1"/>
</dbReference>
<dbReference type="GO" id="GO:0005654">
    <property type="term" value="C:nucleoplasm"/>
    <property type="evidence" value="ECO:0000318"/>
    <property type="project" value="GO_Central"/>
</dbReference>
<feature type="compositionally biased region" description="Pro residues" evidence="2">
    <location>
        <begin position="113"/>
        <end position="138"/>
    </location>
</feature>
<name>A2DSP6_TRIV3</name>
<feature type="domain" description="CUE" evidence="4">
    <location>
        <begin position="143"/>
        <end position="186"/>
    </location>
</feature>
<dbReference type="RefSeq" id="XP_001328849.1">
    <property type="nucleotide sequence ID" value="XM_001328814.1"/>
</dbReference>
<dbReference type="VEuPathDB" id="TrichDB:TVAG_434630"/>
<evidence type="ECO:0000259" key="3">
    <source>
        <dbReference type="PROSITE" id="PS50030"/>
    </source>
</evidence>
<dbReference type="InterPro" id="IPR004806">
    <property type="entry name" value="Rad23"/>
</dbReference>
<keyword evidence="1" id="KW-0539">Nucleus</keyword>
<dbReference type="VEuPathDB" id="TrichDB:TVAGG3_0376760"/>
<dbReference type="SUPFAM" id="SSF54236">
    <property type="entry name" value="Ubiquitin-like"/>
    <property type="match status" value="1"/>
</dbReference>
<proteinExistence type="inferred from homology"/>
<dbReference type="GO" id="GO:0003684">
    <property type="term" value="F:damaged DNA binding"/>
    <property type="evidence" value="ECO:0007669"/>
    <property type="project" value="UniProtKB-UniRule"/>
</dbReference>
<dbReference type="SUPFAM" id="SSF46934">
    <property type="entry name" value="UBA-like"/>
    <property type="match status" value="1"/>
</dbReference>
<evidence type="ECO:0000256" key="2">
    <source>
        <dbReference type="SAM" id="MobiDB-lite"/>
    </source>
</evidence>
<evidence type="ECO:0000259" key="4">
    <source>
        <dbReference type="PROSITE" id="PS51140"/>
    </source>
</evidence>
<dbReference type="KEGG" id="tva:4774637"/>
<keyword evidence="1" id="KW-0227">DNA damage</keyword>
<comment type="subcellular location">
    <subcellularLocation>
        <location evidence="1">Nucleus</location>
    </subcellularLocation>
    <subcellularLocation>
        <location evidence="1">Cytoplasm</location>
    </subcellularLocation>
</comment>
<dbReference type="STRING" id="5722.A2DSP6"/>
<protein>
    <recommendedName>
        <fullName evidence="1">UV excision repair protein RAD23</fullName>
    </recommendedName>
</protein>
<dbReference type="GO" id="GO:0070628">
    <property type="term" value="F:proteasome binding"/>
    <property type="evidence" value="ECO:0000318"/>
    <property type="project" value="GO_Central"/>
</dbReference>
<evidence type="ECO:0000313" key="6">
    <source>
        <dbReference type="Proteomes" id="UP000001542"/>
    </source>
</evidence>
<sequence length="250" mass="27509">MGQRNWLLFEYASKKYFIEVDINDTFGKFKQIVENKIGTRLPENIAFIKQGGDDKYEDMTQTFKDAGITEMSTLTITNSASAPTRTKSVSAKPAPAQPAPQKTEPVKAQPIKPAQPAPAPQPVPQPAPARPAPQPAPQPARSDLSDQIQQISQVTGETDHSKIEALLRQNNESVEAVVNAILDERSQTNVVTQTSQYSNAVQEQFNQFTQAEKDAIERLKSNGFSFSQCVEMFVACDKNEELALSLLLTG</sequence>
<feature type="compositionally biased region" description="Low complexity" evidence="2">
    <location>
        <begin position="139"/>
        <end position="153"/>
    </location>
</feature>
<comment type="similarity">
    <text evidence="1">Belongs to the RAD23 family.</text>
</comment>
<dbReference type="GO" id="GO:0006289">
    <property type="term" value="P:nucleotide-excision repair"/>
    <property type="evidence" value="ECO:0007669"/>
    <property type="project" value="UniProtKB-UniRule"/>
</dbReference>
<dbReference type="InterPro" id="IPR029071">
    <property type="entry name" value="Ubiquitin-like_domsf"/>
</dbReference>
<organism evidence="5 6">
    <name type="scientific">Trichomonas vaginalis (strain ATCC PRA-98 / G3)</name>
    <dbReference type="NCBI Taxonomy" id="412133"/>
    <lineage>
        <taxon>Eukaryota</taxon>
        <taxon>Metamonada</taxon>
        <taxon>Parabasalia</taxon>
        <taxon>Trichomonadida</taxon>
        <taxon>Trichomonadidae</taxon>
        <taxon>Trichomonas</taxon>
    </lineage>
</organism>
<keyword evidence="1" id="KW-0234">DNA repair</keyword>
<dbReference type="EMBL" id="DS113240">
    <property type="protein sequence ID" value="EAY16626.1"/>
    <property type="molecule type" value="Genomic_DNA"/>
</dbReference>
<dbReference type="InParanoid" id="A2DSP6"/>
<evidence type="ECO:0000256" key="1">
    <source>
        <dbReference type="RuleBase" id="RU367049"/>
    </source>
</evidence>
<dbReference type="FunFam" id="1.10.8.10:FF:000002">
    <property type="entry name" value="UV excision repair protein RAD23 homolog"/>
    <property type="match status" value="1"/>
</dbReference>
<comment type="function">
    <text evidence="1">Multiubiquitin chain receptor involved in modulation of proteasomal degradation. Involved in nucleotide excision repair.</text>
</comment>
<dbReference type="GO" id="GO:0043161">
    <property type="term" value="P:proteasome-mediated ubiquitin-dependent protein catabolic process"/>
    <property type="evidence" value="ECO:0000318"/>
    <property type="project" value="GO_Central"/>
</dbReference>
<dbReference type="InterPro" id="IPR009060">
    <property type="entry name" value="UBA-like_sf"/>
</dbReference>
<dbReference type="InterPro" id="IPR015940">
    <property type="entry name" value="UBA"/>
</dbReference>
<dbReference type="PRINTS" id="PR01839">
    <property type="entry name" value="RAD23PROTEIN"/>
</dbReference>
<reference evidence="5" key="1">
    <citation type="submission" date="2006-10" db="EMBL/GenBank/DDBJ databases">
        <authorList>
            <person name="Amadeo P."/>
            <person name="Zhao Q."/>
            <person name="Wortman J."/>
            <person name="Fraser-Liggett C."/>
            <person name="Carlton J."/>
        </authorList>
    </citation>
    <scope>NUCLEOTIDE SEQUENCE</scope>
    <source>
        <strain evidence="5">G3</strain>
    </source>
</reference>
<dbReference type="SMR" id="A2DSP6"/>
<feature type="region of interest" description="Disordered" evidence="2">
    <location>
        <begin position="74"/>
        <end position="157"/>
    </location>
</feature>
<dbReference type="OrthoDB" id="419317at2759"/>
<dbReference type="PROSITE" id="PS51140">
    <property type="entry name" value="CUE"/>
    <property type="match status" value="1"/>
</dbReference>